<gene>
    <name evidence="1" type="ORF">V1517DRAFT_309387</name>
</gene>
<dbReference type="EMBL" id="MU970112">
    <property type="protein sequence ID" value="KAK9320918.1"/>
    <property type="molecule type" value="Genomic_DNA"/>
</dbReference>
<name>A0ACC3TLB9_9ASCO</name>
<proteinExistence type="predicted"/>
<evidence type="ECO:0000313" key="1">
    <source>
        <dbReference type="EMBL" id="KAK9320918.1"/>
    </source>
</evidence>
<organism evidence="1 2">
    <name type="scientific">Lipomyces orientalis</name>
    <dbReference type="NCBI Taxonomy" id="1233043"/>
    <lineage>
        <taxon>Eukaryota</taxon>
        <taxon>Fungi</taxon>
        <taxon>Dikarya</taxon>
        <taxon>Ascomycota</taxon>
        <taxon>Saccharomycotina</taxon>
        <taxon>Lipomycetes</taxon>
        <taxon>Lipomycetales</taxon>
        <taxon>Lipomycetaceae</taxon>
        <taxon>Lipomyces</taxon>
    </lineage>
</organism>
<keyword evidence="2" id="KW-1185">Reference proteome</keyword>
<dbReference type="Proteomes" id="UP001489719">
    <property type="component" value="Unassembled WGS sequence"/>
</dbReference>
<sequence length="141" mass="15147">MRVLHGVYGCIAVILYATFVSAVEVIYDAHTLSNGTVICVPDRMSMRYLMRTNVPRNMGLVHEAIRNMTVVDRDRVLNGLPALYTVGMPVGNATTVGSTVSSSTVAPTTIISLLPTMSTGVVQQNGGGSQRANPSWIHDLK</sequence>
<protein>
    <submittedName>
        <fullName evidence="1">Uncharacterized protein</fullName>
    </submittedName>
</protein>
<accession>A0ACC3TLB9</accession>
<comment type="caution">
    <text evidence="1">The sequence shown here is derived from an EMBL/GenBank/DDBJ whole genome shotgun (WGS) entry which is preliminary data.</text>
</comment>
<evidence type="ECO:0000313" key="2">
    <source>
        <dbReference type="Proteomes" id="UP001489719"/>
    </source>
</evidence>
<reference evidence="2" key="1">
    <citation type="journal article" date="2024" name="Front. Bioeng. Biotechnol.">
        <title>Genome-scale model development and genomic sequencing of the oleaginous clade Lipomyces.</title>
        <authorList>
            <person name="Czajka J.J."/>
            <person name="Han Y."/>
            <person name="Kim J."/>
            <person name="Mondo S.J."/>
            <person name="Hofstad B.A."/>
            <person name="Robles A."/>
            <person name="Haridas S."/>
            <person name="Riley R."/>
            <person name="LaButti K."/>
            <person name="Pangilinan J."/>
            <person name="Andreopoulos W."/>
            <person name="Lipzen A."/>
            <person name="Yan J."/>
            <person name="Wang M."/>
            <person name="Ng V."/>
            <person name="Grigoriev I.V."/>
            <person name="Spatafora J.W."/>
            <person name="Magnuson J.K."/>
            <person name="Baker S.E."/>
            <person name="Pomraning K.R."/>
        </authorList>
    </citation>
    <scope>NUCLEOTIDE SEQUENCE [LARGE SCALE GENOMIC DNA]</scope>
    <source>
        <strain evidence="2">CBS 10300</strain>
    </source>
</reference>